<evidence type="ECO:0000256" key="4">
    <source>
        <dbReference type="ARBA" id="ARBA00023295"/>
    </source>
</evidence>
<dbReference type="Pfam" id="PF01074">
    <property type="entry name" value="Glyco_hydro_38N"/>
    <property type="match status" value="1"/>
</dbReference>
<protein>
    <submittedName>
        <fullName evidence="6">Alpha-mannosidase</fullName>
    </submittedName>
</protein>
<dbReference type="PANTHER" id="PTHR46017:SF1">
    <property type="entry name" value="ALPHA-MANNOSIDASE 2C1"/>
    <property type="match status" value="1"/>
</dbReference>
<dbReference type="PANTHER" id="PTHR46017">
    <property type="entry name" value="ALPHA-MANNOSIDASE 2C1"/>
    <property type="match status" value="1"/>
</dbReference>
<dbReference type="SUPFAM" id="SSF88713">
    <property type="entry name" value="Glycoside hydrolase/deacetylase"/>
    <property type="match status" value="1"/>
</dbReference>
<dbReference type="Proteomes" id="UP001197247">
    <property type="component" value="Unassembled WGS sequence"/>
</dbReference>
<evidence type="ECO:0000313" key="6">
    <source>
        <dbReference type="EMBL" id="MBT0773987.1"/>
    </source>
</evidence>
<dbReference type="SUPFAM" id="SSF74650">
    <property type="entry name" value="Galactose mutarotase-like"/>
    <property type="match status" value="1"/>
</dbReference>
<gene>
    <name evidence="6" type="ORF">KIH74_33895</name>
</gene>
<dbReference type="InterPro" id="IPR028995">
    <property type="entry name" value="Glyco_hydro_57/38_cen_sf"/>
</dbReference>
<dbReference type="InterPro" id="IPR011682">
    <property type="entry name" value="Glyco_hydro_38_C"/>
</dbReference>
<dbReference type="RefSeq" id="WP_214160524.1">
    <property type="nucleotide sequence ID" value="NZ_JAHBAY010000022.1"/>
</dbReference>
<dbReference type="InterPro" id="IPR054723">
    <property type="entry name" value="Ams1-like_N"/>
</dbReference>
<evidence type="ECO:0000313" key="7">
    <source>
        <dbReference type="Proteomes" id="UP001197247"/>
    </source>
</evidence>
<feature type="domain" description="Glycoside hydrolase family 38 central" evidence="5">
    <location>
        <begin position="523"/>
        <end position="601"/>
    </location>
</feature>
<organism evidence="6 7">
    <name type="scientific">Kineosporia corallincola</name>
    <dbReference type="NCBI Taxonomy" id="2835133"/>
    <lineage>
        <taxon>Bacteria</taxon>
        <taxon>Bacillati</taxon>
        <taxon>Actinomycetota</taxon>
        <taxon>Actinomycetes</taxon>
        <taxon>Kineosporiales</taxon>
        <taxon>Kineosporiaceae</taxon>
        <taxon>Kineosporia</taxon>
    </lineage>
</organism>
<dbReference type="CDD" id="cd10789">
    <property type="entry name" value="GH38N_AMII_ER_cytosolic"/>
    <property type="match status" value="1"/>
</dbReference>
<dbReference type="Gene3D" id="2.70.98.30">
    <property type="entry name" value="Golgi alpha-mannosidase II, domain 4"/>
    <property type="match status" value="1"/>
</dbReference>
<dbReference type="InterPro" id="IPR011013">
    <property type="entry name" value="Gal_mutarotase_sf_dom"/>
</dbReference>
<dbReference type="InterPro" id="IPR041147">
    <property type="entry name" value="GH38_C"/>
</dbReference>
<dbReference type="InterPro" id="IPR000602">
    <property type="entry name" value="Glyco_hydro_38_N"/>
</dbReference>
<name>A0ABS5TT68_9ACTN</name>
<dbReference type="SUPFAM" id="SSF88688">
    <property type="entry name" value="Families 57/38 glycoside transferase middle domain"/>
    <property type="match status" value="1"/>
</dbReference>
<evidence type="ECO:0000259" key="5">
    <source>
        <dbReference type="SMART" id="SM00872"/>
    </source>
</evidence>
<dbReference type="InterPro" id="IPR015341">
    <property type="entry name" value="Glyco_hydro_38_cen"/>
</dbReference>
<reference evidence="6 7" key="1">
    <citation type="submission" date="2021-05" db="EMBL/GenBank/DDBJ databases">
        <title>Kineosporia and Streptomyces sp. nov. two new marine actinobacteria isolated from Coral.</title>
        <authorList>
            <person name="Buangrab K."/>
            <person name="Sutthacheep M."/>
            <person name="Yeemin T."/>
            <person name="Harunari E."/>
            <person name="Igarashi Y."/>
            <person name="Kanchanasin P."/>
            <person name="Tanasupawat S."/>
            <person name="Phongsopitanun W."/>
        </authorList>
    </citation>
    <scope>NUCLEOTIDE SEQUENCE [LARGE SCALE GENOMIC DNA]</scope>
    <source>
        <strain evidence="6 7">J2-2</strain>
    </source>
</reference>
<dbReference type="Gene3D" id="3.20.110.10">
    <property type="entry name" value="Glycoside hydrolase 38, N terminal domain"/>
    <property type="match status" value="1"/>
</dbReference>
<keyword evidence="4" id="KW-0326">Glycosidase</keyword>
<dbReference type="EMBL" id="JAHBAY010000022">
    <property type="protein sequence ID" value="MBT0773987.1"/>
    <property type="molecule type" value="Genomic_DNA"/>
</dbReference>
<dbReference type="Pfam" id="PF17677">
    <property type="entry name" value="Glyco_hydro38C2"/>
    <property type="match status" value="1"/>
</dbReference>
<evidence type="ECO:0000256" key="1">
    <source>
        <dbReference type="ARBA" id="ARBA00009792"/>
    </source>
</evidence>
<dbReference type="InterPro" id="IPR027291">
    <property type="entry name" value="Glyco_hydro_38_N_sf"/>
</dbReference>
<comment type="similarity">
    <text evidence="1">Belongs to the glycosyl hydrolase 38 family.</text>
</comment>
<dbReference type="Gene3D" id="2.60.40.2220">
    <property type="match status" value="1"/>
</dbReference>
<keyword evidence="3" id="KW-0378">Hydrolase</keyword>
<evidence type="ECO:0000256" key="2">
    <source>
        <dbReference type="ARBA" id="ARBA00022723"/>
    </source>
</evidence>
<dbReference type="InterPro" id="IPR011330">
    <property type="entry name" value="Glyco_hydro/deAcase_b/a-brl"/>
</dbReference>
<dbReference type="Pfam" id="PF07748">
    <property type="entry name" value="Glyco_hydro_38C"/>
    <property type="match status" value="1"/>
</dbReference>
<sequence>MHDDRVHTERRIRRILDERLRPAVHGATAPLTLEFWQAPGEPVPVDEGLAAGYRPAAAGQVWGPVWATTWFHLTGTLPSGWAGREVEAVVDLGFSTTGPGFSAEGLVMRPDGSPVKALNPDSIWVPITAAATGGEPVDLYVEAASNPDLFGEGWGVPQGTGTLVGDIETADREPRYRVRRVELAVFEREIWNLVLDIEVLDQLMHELSTDEPRRWNILRALEAALDAIDLRDVAGTAGAARRALEPALAAPAVASAHRVSAVGHAHIDTAWLWPLRETVRKVARTAANVTQLMDDHPELVFAMSSAQQWAWMKEHRPAVWERMKEKVGTGQFVPVGGMWVESDTNLPGSEALARQFVHGKRFFLDEFGIETEEVWLPDSFGYTAALPQLVALSGSRWFLTQKMSWNQTDRFPHHTFWWEGLDGTRVLTHLPPVDTYNSDLSGKDLAHAVRNYAEKGMASRSLVPFGHGDGGGGPTREMVGRASRLANLEGSARVEIEPPADFFRKALEDHPAPSVWAGEMYLQAHRACYTTQHAMKAGNRRSEHLLREAELWAATATVRTGAGYPSERLDAIWKRVLTNQFHDILPGSAIAWVHRQARDTYAQIAAELEQIIGEAQRALAGNPASTDVVTFNAAPHARSGVPAGGGAILAASPDAPVVLSHNDIGTVLDNGLVRVVVDGRGLLTSVIDAATGREAVPPGEAANLLQLHQDLPYEWDAWEVDRHYTAQVTDITQVDSLTSGTRENGVAWIEIARTFGASRATQVLSLAPGARRVDVDTEVDWQECEKFLKAAFPLDVRAEVSTAEMQFGYVRRATTTNTTWEREQFEIPAHRYLHVGEPDYGIAVVNDSTYGHDVSRTVRGDGGTTTTVRLSLLRAPRFPDPHTDLGVHRLTYALVPGATLLDSTREGHWINLPARTVPGDRAVAPLVEIDEPGIVLSAVKLAEDDSGDLVVRVYESLGVRQRTALRVDASFGSWAVVDLLERPLDHPAASVRETGRTGEFTVSLRPFQILTLRLRRP</sequence>
<dbReference type="SMART" id="SM00872">
    <property type="entry name" value="Alpha-mann_mid"/>
    <property type="match status" value="1"/>
</dbReference>
<dbReference type="InterPro" id="IPR037094">
    <property type="entry name" value="Glyco_hydro_38_cen_sf"/>
</dbReference>
<proteinExistence type="inferred from homology"/>
<keyword evidence="7" id="KW-1185">Reference proteome</keyword>
<evidence type="ECO:0000256" key="3">
    <source>
        <dbReference type="ARBA" id="ARBA00022801"/>
    </source>
</evidence>
<keyword evidence="2" id="KW-0479">Metal-binding</keyword>
<accession>A0ABS5TT68</accession>
<dbReference type="Gene3D" id="1.20.1270.50">
    <property type="entry name" value="Glycoside hydrolase family 38, central domain"/>
    <property type="match status" value="1"/>
</dbReference>
<dbReference type="Pfam" id="PF22907">
    <property type="entry name" value="Ams1-like_1st"/>
    <property type="match status" value="1"/>
</dbReference>
<comment type="caution">
    <text evidence="6">The sequence shown here is derived from an EMBL/GenBank/DDBJ whole genome shotgun (WGS) entry which is preliminary data.</text>
</comment>
<dbReference type="Pfam" id="PF09261">
    <property type="entry name" value="Alpha-mann_mid"/>
    <property type="match status" value="1"/>
</dbReference>